<name>A0ABW4SZB8_9ACTN</name>
<feature type="transmembrane region" description="Helical" evidence="2">
    <location>
        <begin position="23"/>
        <end position="41"/>
    </location>
</feature>
<dbReference type="Proteomes" id="UP001597368">
    <property type="component" value="Unassembled WGS sequence"/>
</dbReference>
<dbReference type="EMBL" id="JBHUFV010000038">
    <property type="protein sequence ID" value="MFD1934982.1"/>
    <property type="molecule type" value="Genomic_DNA"/>
</dbReference>
<proteinExistence type="predicted"/>
<keyword evidence="2" id="KW-0812">Transmembrane</keyword>
<feature type="region of interest" description="Disordered" evidence="1">
    <location>
        <begin position="148"/>
        <end position="169"/>
    </location>
</feature>
<keyword evidence="4" id="KW-1185">Reference proteome</keyword>
<feature type="compositionally biased region" description="Gly residues" evidence="1">
    <location>
        <begin position="70"/>
        <end position="92"/>
    </location>
</feature>
<dbReference type="RefSeq" id="WP_379575097.1">
    <property type="nucleotide sequence ID" value="NZ_JBHUFV010000038.1"/>
</dbReference>
<reference evidence="4" key="1">
    <citation type="journal article" date="2019" name="Int. J. Syst. Evol. Microbiol.">
        <title>The Global Catalogue of Microorganisms (GCM) 10K type strain sequencing project: providing services to taxonomists for standard genome sequencing and annotation.</title>
        <authorList>
            <consortium name="The Broad Institute Genomics Platform"/>
            <consortium name="The Broad Institute Genome Sequencing Center for Infectious Disease"/>
            <person name="Wu L."/>
            <person name="Ma J."/>
        </authorList>
    </citation>
    <scope>NUCLEOTIDE SEQUENCE [LARGE SCALE GENOMIC DNA]</scope>
    <source>
        <strain evidence="4">ICMP 6774ER</strain>
    </source>
</reference>
<evidence type="ECO:0008006" key="5">
    <source>
        <dbReference type="Google" id="ProtNLM"/>
    </source>
</evidence>
<gene>
    <name evidence="3" type="ORF">ACFSKW_26260</name>
</gene>
<evidence type="ECO:0000313" key="4">
    <source>
        <dbReference type="Proteomes" id="UP001597368"/>
    </source>
</evidence>
<organism evidence="3 4">
    <name type="scientific">Nonomuraea mangrovi</name>
    <dbReference type="NCBI Taxonomy" id="2316207"/>
    <lineage>
        <taxon>Bacteria</taxon>
        <taxon>Bacillati</taxon>
        <taxon>Actinomycetota</taxon>
        <taxon>Actinomycetes</taxon>
        <taxon>Streptosporangiales</taxon>
        <taxon>Streptosporangiaceae</taxon>
        <taxon>Nonomuraea</taxon>
    </lineage>
</organism>
<evidence type="ECO:0000256" key="1">
    <source>
        <dbReference type="SAM" id="MobiDB-lite"/>
    </source>
</evidence>
<evidence type="ECO:0000256" key="2">
    <source>
        <dbReference type="SAM" id="Phobius"/>
    </source>
</evidence>
<comment type="caution">
    <text evidence="3">The sequence shown here is derived from an EMBL/GenBank/DDBJ whole genome shotgun (WGS) entry which is preliminary data.</text>
</comment>
<evidence type="ECO:0000313" key="3">
    <source>
        <dbReference type="EMBL" id="MFD1934982.1"/>
    </source>
</evidence>
<keyword evidence="2" id="KW-0472">Membrane</keyword>
<protein>
    <recommendedName>
        <fullName evidence="5">DUF5666 domain-containing protein</fullName>
    </recommendedName>
</protein>
<sequence length="169" mass="17047">MSEEKVVSSFEEEFQPRRRTSRLTLGLVAALVLVAGVLIGIQAHKLLGGSTAAAGQFGPRTGYGVQQPSGGTGPQGHPPGGAIRGRGQGGAATVGTVEKVEKDRITLKTMDGSTVVVTTTGETTVQVTEQGALSDLKTGTTVVVQGEKGGDGEVAATSISEGGGFGARR</sequence>
<accession>A0ABW4SZB8</accession>
<feature type="region of interest" description="Disordered" evidence="1">
    <location>
        <begin position="62"/>
        <end position="94"/>
    </location>
</feature>
<keyword evidence="2" id="KW-1133">Transmembrane helix</keyword>